<dbReference type="PROSITE" id="PS00678">
    <property type="entry name" value="WD_REPEATS_1"/>
    <property type="match status" value="2"/>
</dbReference>
<dbReference type="SUPFAM" id="SSF50978">
    <property type="entry name" value="WD40 repeat-like"/>
    <property type="match status" value="1"/>
</dbReference>
<evidence type="ECO:0000313" key="5">
    <source>
        <dbReference type="EMBL" id="ORX52189.1"/>
    </source>
</evidence>
<feature type="region of interest" description="Disordered" evidence="4">
    <location>
        <begin position="242"/>
        <end position="284"/>
    </location>
</feature>
<dbReference type="InterPro" id="IPR020472">
    <property type="entry name" value="WD40_PAC1"/>
</dbReference>
<dbReference type="PROSITE" id="PS50082">
    <property type="entry name" value="WD_REPEATS_2"/>
    <property type="match status" value="3"/>
</dbReference>
<reference evidence="5 6" key="1">
    <citation type="submission" date="2016-08" db="EMBL/GenBank/DDBJ databases">
        <title>Genomes of anaerobic fungi encode conserved fungal cellulosomes for biomass hydrolysis.</title>
        <authorList>
            <consortium name="DOE Joint Genome Institute"/>
            <person name="Haitjema C.H."/>
            <person name="Gilmore S.P."/>
            <person name="Henske J.K."/>
            <person name="Solomon K.V."/>
            <person name="De Groot R."/>
            <person name="Kuo A."/>
            <person name="Mondo S.J."/>
            <person name="Salamov A.A."/>
            <person name="Labutti K."/>
            <person name="Zhao Z."/>
            <person name="Chiniquy J."/>
            <person name="Barry K."/>
            <person name="Brewer H.M."/>
            <person name="Purvine S.O."/>
            <person name="Wright A.T."/>
            <person name="Boxma B."/>
            <person name="Van Alen T."/>
            <person name="Hackstein J.H."/>
            <person name="Baker S.E."/>
            <person name="Grigoriev I.V."/>
            <person name="O'Malley M.A."/>
        </authorList>
    </citation>
    <scope>NUCLEOTIDE SEQUENCE [LARGE SCALE GENOMIC DNA]</scope>
    <source>
        <strain evidence="6">finn</strain>
    </source>
</reference>
<protein>
    <submittedName>
        <fullName evidence="5">WD40 repeat-like protein</fullName>
    </submittedName>
</protein>
<evidence type="ECO:0000313" key="6">
    <source>
        <dbReference type="Proteomes" id="UP000193719"/>
    </source>
</evidence>
<dbReference type="Pfam" id="PF00400">
    <property type="entry name" value="WD40"/>
    <property type="match status" value="5"/>
</dbReference>
<dbReference type="PROSITE" id="PS50294">
    <property type="entry name" value="WD_REPEATS_REGION"/>
    <property type="match status" value="3"/>
</dbReference>
<evidence type="ECO:0000256" key="3">
    <source>
        <dbReference type="PROSITE-ProRule" id="PRU00221"/>
    </source>
</evidence>
<reference evidence="5 6" key="2">
    <citation type="submission" date="2016-08" db="EMBL/GenBank/DDBJ databases">
        <title>Pervasive Adenine N6-methylation of Active Genes in Fungi.</title>
        <authorList>
            <consortium name="DOE Joint Genome Institute"/>
            <person name="Mondo S.J."/>
            <person name="Dannebaum R.O."/>
            <person name="Kuo R.C."/>
            <person name="Labutti K."/>
            <person name="Haridas S."/>
            <person name="Kuo A."/>
            <person name="Salamov A."/>
            <person name="Ahrendt S.R."/>
            <person name="Lipzen A."/>
            <person name="Sullivan W."/>
            <person name="Andreopoulos W.B."/>
            <person name="Clum A."/>
            <person name="Lindquist E."/>
            <person name="Daum C."/>
            <person name="Ramamoorthy G.K."/>
            <person name="Gryganskyi A."/>
            <person name="Culley D."/>
            <person name="Magnuson J.K."/>
            <person name="James T.Y."/>
            <person name="O'Malley M.A."/>
            <person name="Stajich J.E."/>
            <person name="Spatafora J.W."/>
            <person name="Visel A."/>
            <person name="Grigoriev I.V."/>
        </authorList>
    </citation>
    <scope>NUCLEOTIDE SEQUENCE [LARGE SCALE GENOMIC DNA]</scope>
    <source>
        <strain evidence="6">finn</strain>
    </source>
</reference>
<feature type="compositionally biased region" description="Basic and acidic residues" evidence="4">
    <location>
        <begin position="368"/>
        <end position="389"/>
    </location>
</feature>
<feature type="repeat" description="WD" evidence="3">
    <location>
        <begin position="629"/>
        <end position="670"/>
    </location>
</feature>
<dbReference type="InterPro" id="IPR019775">
    <property type="entry name" value="WD40_repeat_CS"/>
</dbReference>
<sequence length="879" mass="100680">MECIKVLFELNHLSTQMDVDFLKHFFKNFDPHKSVSLNVSMQNIHIKKIDSADFRSAYYQFCDWFYGWSVSDNNEFLTEANTSLNDEDFQMKRVPRNIDIKKESELQECERMMQNYITLLRISSRSLKRAYINIDEKMPIIGTGIALSDMSNIESRDDIGNKDVDEIWANNIENIQKIESEKEGNNDIGVEQYLNSFKSKGITVRGASTIKEEKNNSHSNSGMMSLKLRLSKVKSKIDTKNPLVNQKRGNSSIQSLSTSMSSMKSERVNTPSKNPAHKSTNKGSKDVRILKKKNMLSSRMTFLKSTEDVNEPITEKEKLIEDPFENSNKDIPNSIKAEVMPKTVNEFEPDTEEIKNELTKKNLKYISEQEKKNNDPNKNNENEKAKVEEQNSIEKLGKSISNSLSKFNNFEQATVRKLSKSLQLNMSTKIDSSKQVINEENKKKIIEEDVDYMLIEIDHSMDYTLMCITNILVILSFASILEKKVILQKYIIQANEIAKDFITNTLKNLWDILHLEIPLQRLSLVGLRDMTKLSEYLKEIIHNHNNNGVEKKRVQSSFKIQKIHHKFQLFHYICTCLDIQILPIFMDAHPGGVKSLEPSSFDKNLWLTAGYDGTIKIYDMKKRKLLSQYAGHRSIITAAHFIKEDSNIISCSFDQSIKIWNAKTAKCEKTLTGHTDSIITCDVTPNSRYIISGGVDCSIRVWEFGTGNNIVTINKHTRWVKIIKVSLDGKYIISGGLDKKIYVWDIKFLVNTKNLNPTYHRCIDYHTDYILDIDVAPNDIMISSSSDMTVKVQNYVTGALIHNISLTPIWATTIKFTEDGLMFGLGCSDNSLLIYSTATGKFERQIRMFNFGITSIAFDRELEYALIGTSEGIIQKVLL</sequence>
<evidence type="ECO:0000256" key="2">
    <source>
        <dbReference type="ARBA" id="ARBA00022737"/>
    </source>
</evidence>
<dbReference type="PANTHER" id="PTHR19848">
    <property type="entry name" value="WD40 REPEAT PROTEIN"/>
    <property type="match status" value="1"/>
</dbReference>
<feature type="repeat" description="WD" evidence="3">
    <location>
        <begin position="713"/>
        <end position="747"/>
    </location>
</feature>
<keyword evidence="6" id="KW-1185">Reference proteome</keyword>
<dbReference type="Gene3D" id="2.130.10.10">
    <property type="entry name" value="YVTN repeat-like/Quinoprotein amine dehydrogenase"/>
    <property type="match status" value="2"/>
</dbReference>
<dbReference type="CDD" id="cd00200">
    <property type="entry name" value="WD40"/>
    <property type="match status" value="1"/>
</dbReference>
<dbReference type="InterPro" id="IPR015943">
    <property type="entry name" value="WD40/YVTN_repeat-like_dom_sf"/>
</dbReference>
<evidence type="ECO:0000256" key="4">
    <source>
        <dbReference type="SAM" id="MobiDB-lite"/>
    </source>
</evidence>
<name>A0A1Y1VBZ9_9FUNG</name>
<feature type="repeat" description="WD" evidence="3">
    <location>
        <begin position="671"/>
        <end position="712"/>
    </location>
</feature>
<proteinExistence type="predicted"/>
<organism evidence="5 6">
    <name type="scientific">Piromyces finnis</name>
    <dbReference type="NCBI Taxonomy" id="1754191"/>
    <lineage>
        <taxon>Eukaryota</taxon>
        <taxon>Fungi</taxon>
        <taxon>Fungi incertae sedis</taxon>
        <taxon>Chytridiomycota</taxon>
        <taxon>Chytridiomycota incertae sedis</taxon>
        <taxon>Neocallimastigomycetes</taxon>
        <taxon>Neocallimastigales</taxon>
        <taxon>Neocallimastigaceae</taxon>
        <taxon>Piromyces</taxon>
    </lineage>
</organism>
<dbReference type="SMART" id="SM00320">
    <property type="entry name" value="WD40"/>
    <property type="match status" value="6"/>
</dbReference>
<evidence type="ECO:0000256" key="1">
    <source>
        <dbReference type="ARBA" id="ARBA00022574"/>
    </source>
</evidence>
<dbReference type="InterPro" id="IPR036322">
    <property type="entry name" value="WD40_repeat_dom_sf"/>
</dbReference>
<keyword evidence="1 3" id="KW-0853">WD repeat</keyword>
<dbReference type="OrthoDB" id="538223at2759"/>
<accession>A0A1Y1VBZ9</accession>
<feature type="region of interest" description="Disordered" evidence="4">
    <location>
        <begin position="368"/>
        <end position="391"/>
    </location>
</feature>
<keyword evidence="2" id="KW-0677">Repeat</keyword>
<comment type="caution">
    <text evidence="5">The sequence shown here is derived from an EMBL/GenBank/DDBJ whole genome shotgun (WGS) entry which is preliminary data.</text>
</comment>
<gene>
    <name evidence="5" type="ORF">BCR36DRAFT_350493</name>
</gene>
<dbReference type="InterPro" id="IPR001680">
    <property type="entry name" value="WD40_rpt"/>
</dbReference>
<dbReference type="PRINTS" id="PR00320">
    <property type="entry name" value="GPROTEINBRPT"/>
</dbReference>
<dbReference type="STRING" id="1754191.A0A1Y1VBZ9"/>
<dbReference type="Proteomes" id="UP000193719">
    <property type="component" value="Unassembled WGS sequence"/>
</dbReference>
<dbReference type="EMBL" id="MCFH01000016">
    <property type="protein sequence ID" value="ORX52189.1"/>
    <property type="molecule type" value="Genomic_DNA"/>
</dbReference>
<feature type="compositionally biased region" description="Low complexity" evidence="4">
    <location>
        <begin position="251"/>
        <end position="263"/>
    </location>
</feature>
<dbReference type="PANTHER" id="PTHR19848:SF8">
    <property type="entry name" value="F-BOX AND WD REPEAT DOMAIN CONTAINING 7"/>
    <property type="match status" value="1"/>
</dbReference>
<dbReference type="AlphaFoldDB" id="A0A1Y1VBZ9"/>